<dbReference type="AlphaFoldDB" id="R4Z499"/>
<gene>
    <name evidence="1" type="ORF">BN381_330116</name>
</gene>
<dbReference type="EMBL" id="CANL01000027">
    <property type="protein sequence ID" value="CCM64131.1"/>
    <property type="molecule type" value="Genomic_DNA"/>
</dbReference>
<dbReference type="HOGENOM" id="CLU_3402716_0_0_11"/>
<comment type="caution">
    <text evidence="1">The sequence shown here is derived from an EMBL/GenBank/DDBJ whole genome shotgun (WGS) entry which is preliminary data.</text>
</comment>
<protein>
    <submittedName>
        <fullName evidence="1">Uncharacterized protein</fullName>
    </submittedName>
</protein>
<reference evidence="1 2" key="1">
    <citation type="journal article" date="2013" name="ISME J.">
        <title>Metabolic model for the filamentous 'Candidatus Microthrix parvicella' based on genomic and metagenomic analyses.</title>
        <authorList>
            <person name="Jon McIlroy S."/>
            <person name="Kristiansen R."/>
            <person name="Albertsen M."/>
            <person name="Michael Karst S."/>
            <person name="Rossetti S."/>
            <person name="Lund Nielsen J."/>
            <person name="Tandoi V."/>
            <person name="James Seviour R."/>
            <person name="Nielsen P.H."/>
        </authorList>
    </citation>
    <scope>NUCLEOTIDE SEQUENCE [LARGE SCALE GENOMIC DNA]</scope>
    <source>
        <strain evidence="1 2">RN1</strain>
    </source>
</reference>
<evidence type="ECO:0000313" key="2">
    <source>
        <dbReference type="Proteomes" id="UP000018291"/>
    </source>
</evidence>
<accession>R4Z499</accession>
<organism evidence="1 2">
    <name type="scientific">Candidatus Neomicrothrix parvicella RN1</name>
    <dbReference type="NCBI Taxonomy" id="1229780"/>
    <lineage>
        <taxon>Bacteria</taxon>
        <taxon>Bacillati</taxon>
        <taxon>Actinomycetota</taxon>
        <taxon>Acidimicrobiia</taxon>
        <taxon>Acidimicrobiales</taxon>
        <taxon>Microthrixaceae</taxon>
        <taxon>Candidatus Neomicrothrix</taxon>
    </lineage>
</organism>
<keyword evidence="2" id="KW-1185">Reference proteome</keyword>
<sequence>MQAVAEAHKRSPWPALGAELLIARRRMGIR</sequence>
<evidence type="ECO:0000313" key="1">
    <source>
        <dbReference type="EMBL" id="CCM64131.1"/>
    </source>
</evidence>
<dbReference type="Proteomes" id="UP000018291">
    <property type="component" value="Unassembled WGS sequence"/>
</dbReference>
<name>R4Z499_9ACTN</name>
<proteinExistence type="predicted"/>
<dbReference type="STRING" id="1229780.BN381_330116"/>